<name>A0A0P1IEL3_9RHOB</name>
<dbReference type="GeneID" id="83882246"/>
<dbReference type="Proteomes" id="UP000051870">
    <property type="component" value="Unassembled WGS sequence"/>
</dbReference>
<dbReference type="STRING" id="1715693.PH7735_03266"/>
<dbReference type="AlphaFoldDB" id="A0A0P1IEL3"/>
<proteinExistence type="predicted"/>
<sequence>MNSPLQSETTNTPAPYFKSLSSPSKGFVFVITYARSGDLLLQEILNSISGYRIHGQNGGALQHIAKIWEDAANELHSQGSTNSQNAAMTLAPLGLSLADGFVKNILSPQENDRVLGFREICYVGDEDDLNRQISFARLFFPNAKFVFNIRRRSDVINRGPWAKKNDGLVNRQLKEFENAAFDYVAKDPETFFSLRYGSYVKDVENLEPLFDFLDEPFNLSKMENLLSDKFNRA</sequence>
<dbReference type="RefSeq" id="WP_058312438.1">
    <property type="nucleotide sequence ID" value="NZ_CYTW01000004.1"/>
</dbReference>
<accession>A0A0P1IEL3</accession>
<dbReference type="Gene3D" id="3.40.50.300">
    <property type="entry name" value="P-loop containing nucleotide triphosphate hydrolases"/>
    <property type="match status" value="1"/>
</dbReference>
<dbReference type="EMBL" id="CYTW01000004">
    <property type="protein sequence ID" value="CUK08595.1"/>
    <property type="molecule type" value="Genomic_DNA"/>
</dbReference>
<reference evidence="2" key="1">
    <citation type="submission" date="2015-09" db="EMBL/GenBank/DDBJ databases">
        <authorList>
            <person name="Rodrigo-Torres Lidia"/>
            <person name="Arahal R.David."/>
        </authorList>
    </citation>
    <scope>NUCLEOTIDE SEQUENCE [LARGE SCALE GENOMIC DNA]</scope>
    <source>
        <strain evidence="2">CECT 7735</strain>
    </source>
</reference>
<gene>
    <name evidence="1" type="ORF">PH7735_03266</name>
</gene>
<dbReference type="SUPFAM" id="SSF52540">
    <property type="entry name" value="P-loop containing nucleoside triphosphate hydrolases"/>
    <property type="match status" value="1"/>
</dbReference>
<protein>
    <recommendedName>
        <fullName evidence="3">Sulfotransferase family protein</fullName>
    </recommendedName>
</protein>
<evidence type="ECO:0000313" key="2">
    <source>
        <dbReference type="Proteomes" id="UP000051870"/>
    </source>
</evidence>
<evidence type="ECO:0000313" key="1">
    <source>
        <dbReference type="EMBL" id="CUK08595.1"/>
    </source>
</evidence>
<organism evidence="1 2">
    <name type="scientific">Shimia thalassica</name>
    <dbReference type="NCBI Taxonomy" id="1715693"/>
    <lineage>
        <taxon>Bacteria</taxon>
        <taxon>Pseudomonadati</taxon>
        <taxon>Pseudomonadota</taxon>
        <taxon>Alphaproteobacteria</taxon>
        <taxon>Rhodobacterales</taxon>
        <taxon>Roseobacteraceae</taxon>
    </lineage>
</organism>
<keyword evidence="2" id="KW-1185">Reference proteome</keyword>
<dbReference type="InterPro" id="IPR027417">
    <property type="entry name" value="P-loop_NTPase"/>
</dbReference>
<evidence type="ECO:0008006" key="3">
    <source>
        <dbReference type="Google" id="ProtNLM"/>
    </source>
</evidence>